<gene>
    <name evidence="2" type="ORF">CR513_20725</name>
</gene>
<comment type="caution">
    <text evidence="2">The sequence shown here is derived from an EMBL/GenBank/DDBJ whole genome shotgun (WGS) entry which is preliminary data.</text>
</comment>
<name>A0A371H1A5_MUCPR</name>
<protein>
    <submittedName>
        <fullName evidence="2">Uncharacterized protein</fullName>
    </submittedName>
</protein>
<feature type="non-terminal residue" evidence="2">
    <location>
        <position position="1"/>
    </location>
</feature>
<reference evidence="2" key="1">
    <citation type="submission" date="2018-05" db="EMBL/GenBank/DDBJ databases">
        <title>Draft genome of Mucuna pruriens seed.</title>
        <authorList>
            <person name="Nnadi N.E."/>
            <person name="Vos R."/>
            <person name="Hasami M.H."/>
            <person name="Devisetty U.K."/>
            <person name="Aguiy J.C."/>
        </authorList>
    </citation>
    <scope>NUCLEOTIDE SEQUENCE [LARGE SCALE GENOMIC DNA]</scope>
    <source>
        <strain evidence="2">JCA_2017</strain>
    </source>
</reference>
<keyword evidence="3" id="KW-1185">Reference proteome</keyword>
<evidence type="ECO:0000256" key="1">
    <source>
        <dbReference type="SAM" id="MobiDB-lite"/>
    </source>
</evidence>
<dbReference type="EMBL" id="QJKJ01003850">
    <property type="protein sequence ID" value="RDX96588.1"/>
    <property type="molecule type" value="Genomic_DNA"/>
</dbReference>
<proteinExistence type="predicted"/>
<evidence type="ECO:0000313" key="2">
    <source>
        <dbReference type="EMBL" id="RDX96588.1"/>
    </source>
</evidence>
<organism evidence="2 3">
    <name type="scientific">Mucuna pruriens</name>
    <name type="common">Velvet bean</name>
    <name type="synonym">Dolichos pruriens</name>
    <dbReference type="NCBI Taxonomy" id="157652"/>
    <lineage>
        <taxon>Eukaryota</taxon>
        <taxon>Viridiplantae</taxon>
        <taxon>Streptophyta</taxon>
        <taxon>Embryophyta</taxon>
        <taxon>Tracheophyta</taxon>
        <taxon>Spermatophyta</taxon>
        <taxon>Magnoliopsida</taxon>
        <taxon>eudicotyledons</taxon>
        <taxon>Gunneridae</taxon>
        <taxon>Pentapetalae</taxon>
        <taxon>rosids</taxon>
        <taxon>fabids</taxon>
        <taxon>Fabales</taxon>
        <taxon>Fabaceae</taxon>
        <taxon>Papilionoideae</taxon>
        <taxon>50 kb inversion clade</taxon>
        <taxon>NPAAA clade</taxon>
        <taxon>indigoferoid/millettioid clade</taxon>
        <taxon>Phaseoleae</taxon>
        <taxon>Mucuna</taxon>
    </lineage>
</organism>
<dbReference type="AlphaFoldDB" id="A0A371H1A5"/>
<feature type="region of interest" description="Disordered" evidence="1">
    <location>
        <begin position="144"/>
        <end position="185"/>
    </location>
</feature>
<sequence>MRILQEQTSTTSMLDHYALNDLAFCAWFTCSPNLLLYKVSYISQFTFNLLPVSAFLTTTNFSITSFRTHVLIQYMSHSKQIAKVTASTANHTYTCLPYETQDKIREKTEGFYEKNSLEDGLGPILGEDPIINLATSMNTKVHKNASNLSQQSSSKKHENKLNENSNNKRSFKVYNDDKPLTSPTSLSHIDLTVRGETQDGDDIVKDLVRLRNNIIATREEARKVIAM</sequence>
<evidence type="ECO:0000313" key="3">
    <source>
        <dbReference type="Proteomes" id="UP000257109"/>
    </source>
</evidence>
<accession>A0A371H1A5</accession>
<feature type="compositionally biased region" description="Polar residues" evidence="1">
    <location>
        <begin position="144"/>
        <end position="153"/>
    </location>
</feature>
<dbReference type="Proteomes" id="UP000257109">
    <property type="component" value="Unassembled WGS sequence"/>
</dbReference>